<gene>
    <name evidence="1" type="ORF">A5CPEGH6_18080</name>
</gene>
<name>A0A4Y1X1Z6_9BACT</name>
<dbReference type="EMBL" id="AP019736">
    <property type="protein sequence ID" value="BBL07170.1"/>
    <property type="molecule type" value="Genomic_DNA"/>
</dbReference>
<dbReference type="SUPFAM" id="SSF55961">
    <property type="entry name" value="Bet v1-like"/>
    <property type="match status" value="1"/>
</dbReference>
<dbReference type="KEGG" id="ada:A5CPEGH6_18080"/>
<dbReference type="Proteomes" id="UP000319374">
    <property type="component" value="Chromosome"/>
</dbReference>
<evidence type="ECO:0000313" key="2">
    <source>
        <dbReference type="Proteomes" id="UP000319374"/>
    </source>
</evidence>
<evidence type="ECO:0000313" key="1">
    <source>
        <dbReference type="EMBL" id="BBL07170.1"/>
    </source>
</evidence>
<accession>A0A4Y1X1Z6</accession>
<dbReference type="InterPro" id="IPR023393">
    <property type="entry name" value="START-like_dom_sf"/>
</dbReference>
<proteinExistence type="predicted"/>
<sequence length="138" mass="15868">MQEYISQQHRVLLPAEQIYAVISRFDNLTPALADRVEEWQADEERCSFKAKGFTVKLRMEERIEPKHVKIVGDEGGVPMDFAFWIQLHKVSEYDTRLRLVLHIELNMMMKMMIGGKLQKAVDQIAEGIANALNGVRPA</sequence>
<keyword evidence="2" id="KW-1185">Reference proteome</keyword>
<protein>
    <recommendedName>
        <fullName evidence="3">Polyketide cyclase</fullName>
    </recommendedName>
</protein>
<organism evidence="1 2">
    <name type="scientific">Alistipes dispar</name>
    <dbReference type="NCBI Taxonomy" id="2585119"/>
    <lineage>
        <taxon>Bacteria</taxon>
        <taxon>Pseudomonadati</taxon>
        <taxon>Bacteroidota</taxon>
        <taxon>Bacteroidia</taxon>
        <taxon>Bacteroidales</taxon>
        <taxon>Rikenellaceae</taxon>
        <taxon>Alistipes</taxon>
    </lineage>
</organism>
<dbReference type="OrthoDB" id="1011799at2"/>
<dbReference type="Gene3D" id="3.30.530.20">
    <property type="match status" value="1"/>
</dbReference>
<reference evidence="2" key="1">
    <citation type="submission" date="2019-06" db="EMBL/GenBank/DDBJ databases">
        <title>Alistipes onderdonkii subsp. vulgaris subsp. nov., Alistipes dispar sp. nov. and Alistipes communis sp. nov., isolated from human faeces, and creation of Alistipes onderdonkii subsp. onderdonkii subsp. nov.</title>
        <authorList>
            <person name="Sakamoto M."/>
            <person name="Ikeyama N."/>
            <person name="Ogata Y."/>
            <person name="Suda W."/>
            <person name="Iino T."/>
            <person name="Hattori M."/>
            <person name="Ohkuma M."/>
        </authorList>
    </citation>
    <scope>NUCLEOTIDE SEQUENCE [LARGE SCALE GENOMIC DNA]</scope>
    <source>
        <strain evidence="2">5CPEGH6</strain>
    </source>
</reference>
<dbReference type="GeneID" id="98673793"/>
<evidence type="ECO:0008006" key="3">
    <source>
        <dbReference type="Google" id="ProtNLM"/>
    </source>
</evidence>
<dbReference type="RefSeq" id="WP_141430004.1">
    <property type="nucleotide sequence ID" value="NZ_AP019736.1"/>
</dbReference>
<dbReference type="AlphaFoldDB" id="A0A4Y1X1Z6"/>